<gene>
    <name evidence="2" type="ORF">SI7747_UN022232</name>
</gene>
<dbReference type="EMBL" id="CACRZD030000416">
    <property type="protein sequence ID" value="CAA6675890.1"/>
    <property type="molecule type" value="Genomic_DNA"/>
</dbReference>
<evidence type="ECO:0000313" key="3">
    <source>
        <dbReference type="Proteomes" id="UP001189122"/>
    </source>
</evidence>
<proteinExistence type="predicted"/>
<comment type="caution">
    <text evidence="2">The sequence shown here is derived from an EMBL/GenBank/DDBJ whole genome shotgun (WGS) entry which is preliminary data.</text>
</comment>
<feature type="compositionally biased region" description="Low complexity" evidence="1">
    <location>
        <begin position="62"/>
        <end position="77"/>
    </location>
</feature>
<feature type="region of interest" description="Disordered" evidence="1">
    <location>
        <begin position="1"/>
        <end position="77"/>
    </location>
</feature>
<accession>A0ABN7EDA5</accession>
<reference evidence="3" key="1">
    <citation type="journal article" date="2020" name="Sci. Rep.">
        <title>Chromosome-scale genome assembly for the duckweed Spirodela intermedia, integrating cytogenetic maps, PacBio and Oxford Nanopore libraries.</title>
        <authorList>
            <person name="Hoang P.T.N."/>
            <person name="Fiebig A."/>
            <person name="Novak P."/>
            <person name="Macas J."/>
            <person name="Cao H.X."/>
            <person name="Stepanenko A."/>
            <person name="Chen G."/>
            <person name="Borisjuk N."/>
            <person name="Scholz U."/>
            <person name="Schubert I."/>
        </authorList>
    </citation>
    <scope>NUCLEOTIDE SEQUENCE [LARGE SCALE GENOMIC DNA]</scope>
</reference>
<evidence type="ECO:0000256" key="1">
    <source>
        <dbReference type="SAM" id="MobiDB-lite"/>
    </source>
</evidence>
<sequence>MAQESRRYRWDGMEGPRLRSLGSTPRGVGGGGGWRSRPRTSGAARAVPKTPWPFGELGGRGPPRLAGPPSARLLERE</sequence>
<dbReference type="Proteomes" id="UP001189122">
    <property type="component" value="Unassembled WGS sequence"/>
</dbReference>
<keyword evidence="3" id="KW-1185">Reference proteome</keyword>
<name>A0ABN7EDA5_SPIIN</name>
<protein>
    <submittedName>
        <fullName evidence="2">Uncharacterized protein</fullName>
    </submittedName>
</protein>
<organism evidence="2 3">
    <name type="scientific">Spirodela intermedia</name>
    <name type="common">Intermediate duckweed</name>
    <dbReference type="NCBI Taxonomy" id="51605"/>
    <lineage>
        <taxon>Eukaryota</taxon>
        <taxon>Viridiplantae</taxon>
        <taxon>Streptophyta</taxon>
        <taxon>Embryophyta</taxon>
        <taxon>Tracheophyta</taxon>
        <taxon>Spermatophyta</taxon>
        <taxon>Magnoliopsida</taxon>
        <taxon>Liliopsida</taxon>
        <taxon>Araceae</taxon>
        <taxon>Lemnoideae</taxon>
        <taxon>Spirodela</taxon>
    </lineage>
</organism>
<feature type="compositionally biased region" description="Basic and acidic residues" evidence="1">
    <location>
        <begin position="1"/>
        <end position="17"/>
    </location>
</feature>
<evidence type="ECO:0000313" key="2">
    <source>
        <dbReference type="EMBL" id="CAA6675890.1"/>
    </source>
</evidence>